<evidence type="ECO:0000313" key="2">
    <source>
        <dbReference type="Proteomes" id="UP001420932"/>
    </source>
</evidence>
<protein>
    <submittedName>
        <fullName evidence="1">Uncharacterized protein</fullName>
    </submittedName>
</protein>
<dbReference type="EMBL" id="JBBNAF010000001">
    <property type="protein sequence ID" value="KAK9169619.1"/>
    <property type="molecule type" value="Genomic_DNA"/>
</dbReference>
<reference evidence="1 2" key="1">
    <citation type="submission" date="2024-01" db="EMBL/GenBank/DDBJ databases">
        <title>Genome assemblies of Stephania.</title>
        <authorList>
            <person name="Yang L."/>
        </authorList>
    </citation>
    <scope>NUCLEOTIDE SEQUENCE [LARGE SCALE GENOMIC DNA]</scope>
    <source>
        <strain evidence="1">YNDBR</strain>
        <tissue evidence="1">Leaf</tissue>
    </source>
</reference>
<dbReference type="Proteomes" id="UP001420932">
    <property type="component" value="Unassembled WGS sequence"/>
</dbReference>
<comment type="caution">
    <text evidence="1">The sequence shown here is derived from an EMBL/GenBank/DDBJ whole genome shotgun (WGS) entry which is preliminary data.</text>
</comment>
<gene>
    <name evidence="1" type="ORF">Syun_001759</name>
</gene>
<sequence>MPPTEDKNNEEVDSIIEEVVKDMMKQGYGHCDSIEGREANTLPVERVEKVNVESTRNETKLFPIYTMGAFSSQQLSNILRSFLDELKATMENRLDRIKNFLISLDGRVPPVVSSSEVSSVLLSSKV</sequence>
<accession>A0AAP0LIG6</accession>
<dbReference type="AlphaFoldDB" id="A0AAP0LIG6"/>
<proteinExistence type="predicted"/>
<evidence type="ECO:0000313" key="1">
    <source>
        <dbReference type="EMBL" id="KAK9169619.1"/>
    </source>
</evidence>
<name>A0AAP0LIG6_9MAGN</name>
<organism evidence="1 2">
    <name type="scientific">Stephania yunnanensis</name>
    <dbReference type="NCBI Taxonomy" id="152371"/>
    <lineage>
        <taxon>Eukaryota</taxon>
        <taxon>Viridiplantae</taxon>
        <taxon>Streptophyta</taxon>
        <taxon>Embryophyta</taxon>
        <taxon>Tracheophyta</taxon>
        <taxon>Spermatophyta</taxon>
        <taxon>Magnoliopsida</taxon>
        <taxon>Ranunculales</taxon>
        <taxon>Menispermaceae</taxon>
        <taxon>Menispermoideae</taxon>
        <taxon>Cissampelideae</taxon>
        <taxon>Stephania</taxon>
    </lineage>
</organism>
<keyword evidence="2" id="KW-1185">Reference proteome</keyword>